<evidence type="ECO:0000256" key="1">
    <source>
        <dbReference type="SAM" id="MobiDB-lite"/>
    </source>
</evidence>
<gene>
    <name evidence="3" type="ORF">OKIOD_LOCUS6655</name>
</gene>
<sequence>MFVTSFDKTTGNVYWNGEIFHSWGEYQEAKELFDYERFRSQLSTAITPTEAQTTRSIEETTTQTSTRILGIGVISAYICFIILLALYYARKEMRKEQESGNVVRRDRRNESITNNEPSVPTASDAPELYLEDQPPSYNSLFHQYDEFSV</sequence>
<dbReference type="EMBL" id="OU015569">
    <property type="protein sequence ID" value="CAG5097492.1"/>
    <property type="molecule type" value="Genomic_DNA"/>
</dbReference>
<feature type="compositionally biased region" description="Basic and acidic residues" evidence="1">
    <location>
        <begin position="93"/>
        <end position="110"/>
    </location>
</feature>
<organism evidence="3 4">
    <name type="scientific">Oikopleura dioica</name>
    <name type="common">Tunicate</name>
    <dbReference type="NCBI Taxonomy" id="34765"/>
    <lineage>
        <taxon>Eukaryota</taxon>
        <taxon>Metazoa</taxon>
        <taxon>Chordata</taxon>
        <taxon>Tunicata</taxon>
        <taxon>Appendicularia</taxon>
        <taxon>Copelata</taxon>
        <taxon>Oikopleuridae</taxon>
        <taxon>Oikopleura</taxon>
    </lineage>
</organism>
<reference evidence="3 4" key="1">
    <citation type="submission" date="2021-04" db="EMBL/GenBank/DDBJ databases">
        <authorList>
            <person name="Bliznina A."/>
        </authorList>
    </citation>
    <scope>NUCLEOTIDE SEQUENCE [LARGE SCALE GENOMIC DNA]</scope>
</reference>
<keyword evidence="2" id="KW-0812">Transmembrane</keyword>
<proteinExistence type="predicted"/>
<feature type="transmembrane region" description="Helical" evidence="2">
    <location>
        <begin position="68"/>
        <end position="89"/>
    </location>
</feature>
<evidence type="ECO:0000313" key="3">
    <source>
        <dbReference type="EMBL" id="CAG5097492.1"/>
    </source>
</evidence>
<evidence type="ECO:0000313" key="4">
    <source>
        <dbReference type="Proteomes" id="UP001158576"/>
    </source>
</evidence>
<keyword evidence="2" id="KW-0472">Membrane</keyword>
<feature type="region of interest" description="Disordered" evidence="1">
    <location>
        <begin position="93"/>
        <end position="137"/>
    </location>
</feature>
<keyword evidence="2" id="KW-1133">Transmembrane helix</keyword>
<accession>A0ABN7SFQ9</accession>
<keyword evidence="4" id="KW-1185">Reference proteome</keyword>
<feature type="compositionally biased region" description="Polar residues" evidence="1">
    <location>
        <begin position="111"/>
        <end position="121"/>
    </location>
</feature>
<dbReference type="Proteomes" id="UP001158576">
    <property type="component" value="Chromosome XSR"/>
</dbReference>
<evidence type="ECO:0000256" key="2">
    <source>
        <dbReference type="SAM" id="Phobius"/>
    </source>
</evidence>
<name>A0ABN7SFQ9_OIKDI</name>
<protein>
    <submittedName>
        <fullName evidence="3">Oidioi.mRNA.OKI2018_I69.XSR.g15097.t1.cds</fullName>
    </submittedName>
</protein>